<protein>
    <submittedName>
        <fullName evidence="2">Engulfment and cell motility protein 1-like Protein</fullName>
    </submittedName>
</protein>
<dbReference type="InterPro" id="IPR001849">
    <property type="entry name" value="PH_domain"/>
</dbReference>
<gene>
    <name evidence="2" type="primary">AUGUSTUS-3.0.2_00525</name>
    <name evidence="2" type="ORF">TcasGA2_TC000525</name>
</gene>
<organism evidence="2 3">
    <name type="scientific">Tribolium castaneum</name>
    <name type="common">Red flour beetle</name>
    <dbReference type="NCBI Taxonomy" id="7070"/>
    <lineage>
        <taxon>Eukaryota</taxon>
        <taxon>Metazoa</taxon>
        <taxon>Ecdysozoa</taxon>
        <taxon>Arthropoda</taxon>
        <taxon>Hexapoda</taxon>
        <taxon>Insecta</taxon>
        <taxon>Pterygota</taxon>
        <taxon>Neoptera</taxon>
        <taxon>Endopterygota</taxon>
        <taxon>Coleoptera</taxon>
        <taxon>Polyphaga</taxon>
        <taxon>Cucujiformia</taxon>
        <taxon>Tenebrionidae</taxon>
        <taxon>Tenebrionidae incertae sedis</taxon>
        <taxon>Tribolium</taxon>
    </lineage>
</organism>
<evidence type="ECO:0000259" key="1">
    <source>
        <dbReference type="Pfam" id="PF16457"/>
    </source>
</evidence>
<dbReference type="AlphaFoldDB" id="D6W9U3"/>
<sequence>MTILMDFDEIAPKNKSASVDNLLNCDDVRISLASMSSKLSEDSSFSHRIQSFATNCSESDSLLPSLLTIEALRHYRTHHYKNFSQSQVEEHVYEPGLLASSERVVRMLAKILRIGVGPDRSSTCYQPTIFTHSSKMPFFFELFSRTMWLLSKTRREMKASTLSDYEKVIHVLAKQVRVVLEAKPMDFKKMTEKMVETSYNTVVEIWQKEKEEELQNVLDTNECIQGLKKTFNKENETNIYLQRINFIKNGTVFPRFVDKKINGNFYAKLSNNCRDLLIGDYNALTRTSGRAFGYSLSDVTHLVEGKACPHVANHSVKDPSLAFSLIINNEFINFKAADRKSASYWTDALNLLLGKPNRSSYYTNEMNELTKMDLSPAIRSN</sequence>
<evidence type="ECO:0000313" key="2">
    <source>
        <dbReference type="EMBL" id="EEZ98109.2"/>
    </source>
</evidence>
<dbReference type="SUPFAM" id="SSF50729">
    <property type="entry name" value="PH domain-like"/>
    <property type="match status" value="1"/>
</dbReference>
<feature type="domain" description="PH" evidence="1">
    <location>
        <begin position="241"/>
        <end position="354"/>
    </location>
</feature>
<reference evidence="2 3" key="2">
    <citation type="journal article" date="2010" name="Nucleic Acids Res.">
        <title>BeetleBase in 2010: revisions to provide comprehensive genomic information for Tribolium castaneum.</title>
        <authorList>
            <person name="Kim H.S."/>
            <person name="Murphy T."/>
            <person name="Xia J."/>
            <person name="Caragea D."/>
            <person name="Park Y."/>
            <person name="Beeman R.W."/>
            <person name="Lorenzen M.D."/>
            <person name="Butcher S."/>
            <person name="Manak J.R."/>
            <person name="Brown S.J."/>
        </authorList>
    </citation>
    <scope>GENOME REANNOTATION</scope>
    <source>
        <strain evidence="2 3">Georgia GA2</strain>
    </source>
</reference>
<dbReference type="InterPro" id="IPR011993">
    <property type="entry name" value="PH-like_dom_sf"/>
</dbReference>
<dbReference type="EMBL" id="KQ971312">
    <property type="protein sequence ID" value="EEZ98109.2"/>
    <property type="molecule type" value="Genomic_DNA"/>
</dbReference>
<name>D6W9U3_TRICA</name>
<dbReference type="STRING" id="7070.D6W9U3"/>
<dbReference type="eggNOG" id="KOG2999">
    <property type="taxonomic scope" value="Eukaryota"/>
</dbReference>
<dbReference type="Pfam" id="PF16457">
    <property type="entry name" value="PH_12"/>
    <property type="match status" value="1"/>
</dbReference>
<accession>D6W9U3</accession>
<proteinExistence type="predicted"/>
<dbReference type="Proteomes" id="UP000007266">
    <property type="component" value="Linkage group 2"/>
</dbReference>
<keyword evidence="3" id="KW-1185">Reference proteome</keyword>
<reference evidence="2 3" key="1">
    <citation type="journal article" date="2008" name="Nature">
        <title>The genome of the model beetle and pest Tribolium castaneum.</title>
        <authorList>
            <consortium name="Tribolium Genome Sequencing Consortium"/>
            <person name="Richards S."/>
            <person name="Gibbs R.A."/>
            <person name="Weinstock G.M."/>
            <person name="Brown S.J."/>
            <person name="Denell R."/>
            <person name="Beeman R.W."/>
            <person name="Gibbs R."/>
            <person name="Beeman R.W."/>
            <person name="Brown S.J."/>
            <person name="Bucher G."/>
            <person name="Friedrich M."/>
            <person name="Grimmelikhuijzen C.J."/>
            <person name="Klingler M."/>
            <person name="Lorenzen M."/>
            <person name="Richards S."/>
            <person name="Roth S."/>
            <person name="Schroder R."/>
            <person name="Tautz D."/>
            <person name="Zdobnov E.M."/>
            <person name="Muzny D."/>
            <person name="Gibbs R.A."/>
            <person name="Weinstock G.M."/>
            <person name="Attaway T."/>
            <person name="Bell S."/>
            <person name="Buhay C.J."/>
            <person name="Chandrabose M.N."/>
            <person name="Chavez D."/>
            <person name="Clerk-Blankenburg K.P."/>
            <person name="Cree A."/>
            <person name="Dao M."/>
            <person name="Davis C."/>
            <person name="Chacko J."/>
            <person name="Dinh H."/>
            <person name="Dugan-Rocha S."/>
            <person name="Fowler G."/>
            <person name="Garner T.T."/>
            <person name="Garnes J."/>
            <person name="Gnirke A."/>
            <person name="Hawes A."/>
            <person name="Hernandez J."/>
            <person name="Hines S."/>
            <person name="Holder M."/>
            <person name="Hume J."/>
            <person name="Jhangiani S.N."/>
            <person name="Joshi V."/>
            <person name="Khan Z.M."/>
            <person name="Jackson L."/>
            <person name="Kovar C."/>
            <person name="Kowis A."/>
            <person name="Lee S."/>
            <person name="Lewis L.R."/>
            <person name="Margolis J."/>
            <person name="Morgan M."/>
            <person name="Nazareth L.V."/>
            <person name="Nguyen N."/>
            <person name="Okwuonu G."/>
            <person name="Parker D."/>
            <person name="Richards S."/>
            <person name="Ruiz S.J."/>
            <person name="Santibanez J."/>
            <person name="Savard J."/>
            <person name="Scherer S.E."/>
            <person name="Schneider B."/>
            <person name="Sodergren E."/>
            <person name="Tautz D."/>
            <person name="Vattahil S."/>
            <person name="Villasana D."/>
            <person name="White C.S."/>
            <person name="Wright R."/>
            <person name="Park Y."/>
            <person name="Beeman R.W."/>
            <person name="Lord J."/>
            <person name="Oppert B."/>
            <person name="Lorenzen M."/>
            <person name="Brown S."/>
            <person name="Wang L."/>
            <person name="Savard J."/>
            <person name="Tautz D."/>
            <person name="Richards S."/>
            <person name="Weinstock G."/>
            <person name="Gibbs R.A."/>
            <person name="Liu Y."/>
            <person name="Worley K."/>
            <person name="Weinstock G."/>
            <person name="Elsik C.G."/>
            <person name="Reese J.T."/>
            <person name="Elhaik E."/>
            <person name="Landan G."/>
            <person name="Graur D."/>
            <person name="Arensburger P."/>
            <person name="Atkinson P."/>
            <person name="Beeman R.W."/>
            <person name="Beidler J."/>
            <person name="Brown S.J."/>
            <person name="Demuth J.P."/>
            <person name="Drury D.W."/>
            <person name="Du Y.Z."/>
            <person name="Fujiwara H."/>
            <person name="Lorenzen M."/>
            <person name="Maselli V."/>
            <person name="Osanai M."/>
            <person name="Park Y."/>
            <person name="Robertson H.M."/>
            <person name="Tu Z."/>
            <person name="Wang J.J."/>
            <person name="Wang S."/>
            <person name="Richards S."/>
            <person name="Song H."/>
            <person name="Zhang L."/>
            <person name="Sodergren E."/>
            <person name="Werner D."/>
            <person name="Stanke M."/>
            <person name="Morgenstern B."/>
            <person name="Solovyev V."/>
            <person name="Kosarev P."/>
            <person name="Brown G."/>
            <person name="Chen H.C."/>
            <person name="Ermolaeva O."/>
            <person name="Hlavina W."/>
            <person name="Kapustin Y."/>
            <person name="Kiryutin B."/>
            <person name="Kitts P."/>
            <person name="Maglott D."/>
            <person name="Pruitt K."/>
            <person name="Sapojnikov V."/>
            <person name="Souvorov A."/>
            <person name="Mackey A.J."/>
            <person name="Waterhouse R.M."/>
            <person name="Wyder S."/>
            <person name="Zdobnov E.M."/>
            <person name="Zdobnov E.M."/>
            <person name="Wyder S."/>
            <person name="Kriventseva E.V."/>
            <person name="Kadowaki T."/>
            <person name="Bork P."/>
            <person name="Aranda M."/>
            <person name="Bao R."/>
            <person name="Beermann A."/>
            <person name="Berns N."/>
            <person name="Bolognesi R."/>
            <person name="Bonneton F."/>
            <person name="Bopp D."/>
            <person name="Brown S.J."/>
            <person name="Bucher G."/>
            <person name="Butts T."/>
            <person name="Chaumot A."/>
            <person name="Denell R.E."/>
            <person name="Ferrier D.E."/>
            <person name="Friedrich M."/>
            <person name="Gordon C.M."/>
            <person name="Jindra M."/>
            <person name="Klingler M."/>
            <person name="Lan Q."/>
            <person name="Lattorff H.M."/>
            <person name="Laudet V."/>
            <person name="von Levetsow C."/>
            <person name="Liu Z."/>
            <person name="Lutz R."/>
            <person name="Lynch J.A."/>
            <person name="da Fonseca R.N."/>
            <person name="Posnien N."/>
            <person name="Reuter R."/>
            <person name="Roth S."/>
            <person name="Savard J."/>
            <person name="Schinko J.B."/>
            <person name="Schmitt C."/>
            <person name="Schoppmeier M."/>
            <person name="Schroder R."/>
            <person name="Shippy T.D."/>
            <person name="Simonnet F."/>
            <person name="Marques-Souza H."/>
            <person name="Tautz D."/>
            <person name="Tomoyasu Y."/>
            <person name="Trauner J."/>
            <person name="Van der Zee M."/>
            <person name="Vervoort M."/>
            <person name="Wittkopp N."/>
            <person name="Wimmer E.A."/>
            <person name="Yang X."/>
            <person name="Jones A.K."/>
            <person name="Sattelle D.B."/>
            <person name="Ebert P.R."/>
            <person name="Nelson D."/>
            <person name="Scott J.G."/>
            <person name="Beeman R.W."/>
            <person name="Muthukrishnan S."/>
            <person name="Kramer K.J."/>
            <person name="Arakane Y."/>
            <person name="Beeman R.W."/>
            <person name="Zhu Q."/>
            <person name="Hogenkamp D."/>
            <person name="Dixit R."/>
            <person name="Oppert B."/>
            <person name="Jiang H."/>
            <person name="Zou Z."/>
            <person name="Marshall J."/>
            <person name="Elpidina E."/>
            <person name="Vinokurov K."/>
            <person name="Oppert C."/>
            <person name="Zou Z."/>
            <person name="Evans J."/>
            <person name="Lu Z."/>
            <person name="Zhao P."/>
            <person name="Sumathipala N."/>
            <person name="Altincicek B."/>
            <person name="Vilcinskas A."/>
            <person name="Williams M."/>
            <person name="Hultmark D."/>
            <person name="Hetru C."/>
            <person name="Jiang H."/>
            <person name="Grimmelikhuijzen C.J."/>
            <person name="Hauser F."/>
            <person name="Cazzamali G."/>
            <person name="Williamson M."/>
            <person name="Park Y."/>
            <person name="Li B."/>
            <person name="Tanaka Y."/>
            <person name="Predel R."/>
            <person name="Neupert S."/>
            <person name="Schachtner J."/>
            <person name="Verleyen P."/>
            <person name="Raible F."/>
            <person name="Bork P."/>
            <person name="Friedrich M."/>
            <person name="Walden K.K."/>
            <person name="Robertson H.M."/>
            <person name="Angeli S."/>
            <person name="Foret S."/>
            <person name="Bucher G."/>
            <person name="Schuetz S."/>
            <person name="Maleszka R."/>
            <person name="Wimmer E.A."/>
            <person name="Beeman R.W."/>
            <person name="Lorenzen M."/>
            <person name="Tomoyasu Y."/>
            <person name="Miller S.C."/>
            <person name="Grossmann D."/>
            <person name="Bucher G."/>
        </authorList>
    </citation>
    <scope>NUCLEOTIDE SEQUENCE [LARGE SCALE GENOMIC DNA]</scope>
    <source>
        <strain evidence="2 3">Georgia GA2</strain>
    </source>
</reference>
<dbReference type="HOGENOM" id="CLU_790693_0_0_1"/>
<dbReference type="Gene3D" id="2.30.29.30">
    <property type="entry name" value="Pleckstrin-homology domain (PH domain)/Phosphotyrosine-binding domain (PTB)"/>
    <property type="match status" value="1"/>
</dbReference>
<evidence type="ECO:0000313" key="3">
    <source>
        <dbReference type="Proteomes" id="UP000007266"/>
    </source>
</evidence>